<protein>
    <submittedName>
        <fullName evidence="1">Uncharacterized protein</fullName>
    </submittedName>
</protein>
<accession>A0A0N0NQE8</accession>
<dbReference type="Proteomes" id="UP000038010">
    <property type="component" value="Unassembled WGS sequence"/>
</dbReference>
<keyword evidence="2" id="KW-1185">Reference proteome</keyword>
<dbReference type="AlphaFoldDB" id="A0A0N0NQE8"/>
<organism evidence="1 2">
    <name type="scientific">Cyphellophora attinorum</name>
    <dbReference type="NCBI Taxonomy" id="1664694"/>
    <lineage>
        <taxon>Eukaryota</taxon>
        <taxon>Fungi</taxon>
        <taxon>Dikarya</taxon>
        <taxon>Ascomycota</taxon>
        <taxon>Pezizomycotina</taxon>
        <taxon>Eurotiomycetes</taxon>
        <taxon>Chaetothyriomycetidae</taxon>
        <taxon>Chaetothyriales</taxon>
        <taxon>Cyphellophoraceae</taxon>
        <taxon>Cyphellophora</taxon>
    </lineage>
</organism>
<dbReference type="EMBL" id="LFJN01000005">
    <property type="protein sequence ID" value="KPI43619.1"/>
    <property type="molecule type" value="Genomic_DNA"/>
</dbReference>
<reference evidence="1 2" key="1">
    <citation type="submission" date="2015-06" db="EMBL/GenBank/DDBJ databases">
        <title>Draft genome of the ant-associated black yeast Phialophora attae CBS 131958.</title>
        <authorList>
            <person name="Moreno L.F."/>
            <person name="Stielow B.J."/>
            <person name="de Hoog S."/>
            <person name="Vicente V.A."/>
            <person name="Weiss V.A."/>
            <person name="de Vries M."/>
            <person name="Cruz L.M."/>
            <person name="Souza E.M."/>
        </authorList>
    </citation>
    <scope>NUCLEOTIDE SEQUENCE [LARGE SCALE GENOMIC DNA]</scope>
    <source>
        <strain evidence="1 2">CBS 131958</strain>
    </source>
</reference>
<evidence type="ECO:0000313" key="1">
    <source>
        <dbReference type="EMBL" id="KPI43619.1"/>
    </source>
</evidence>
<evidence type="ECO:0000313" key="2">
    <source>
        <dbReference type="Proteomes" id="UP000038010"/>
    </source>
</evidence>
<comment type="caution">
    <text evidence="1">The sequence shown here is derived from an EMBL/GenBank/DDBJ whole genome shotgun (WGS) entry which is preliminary data.</text>
</comment>
<sequence length="175" mass="19183">MGTAPRNIGQLVTNLAHTASYGCDGLAVGGNSYEAKSFADLTQANLIQHNSLSPPALTWFEKFRQFDKQPSSAHEEEFGLDVDAVAPIEEDFIPGLESGEGLLEDSVQVVPDITSDRKSSINNWDHSFNRSSPSASVLLREVGTSLNHHHFTRGPLPLLPLRTPHHCLCDDRTHD</sequence>
<dbReference type="VEuPathDB" id="FungiDB:AB675_6809"/>
<dbReference type="RefSeq" id="XP_018003582.1">
    <property type="nucleotide sequence ID" value="XM_018147128.1"/>
</dbReference>
<dbReference type="PROSITE" id="PS51257">
    <property type="entry name" value="PROKAR_LIPOPROTEIN"/>
    <property type="match status" value="1"/>
</dbReference>
<proteinExistence type="predicted"/>
<dbReference type="GeneID" id="28739008"/>
<gene>
    <name evidence="1" type="ORF">AB675_6809</name>
</gene>
<name>A0A0N0NQE8_9EURO</name>